<evidence type="ECO:0000313" key="2">
    <source>
        <dbReference type="EMBL" id="KAL2103051.1"/>
    </source>
</evidence>
<proteinExistence type="predicted"/>
<reference evidence="2 3" key="1">
    <citation type="submission" date="2024-09" db="EMBL/GenBank/DDBJ databases">
        <title>A chromosome-level genome assembly of Gray's grenadier anchovy, Coilia grayii.</title>
        <authorList>
            <person name="Fu Z."/>
        </authorList>
    </citation>
    <scope>NUCLEOTIDE SEQUENCE [LARGE SCALE GENOMIC DNA]</scope>
    <source>
        <strain evidence="2">G4</strain>
        <tissue evidence="2">Muscle</tissue>
    </source>
</reference>
<name>A0ABD1KVR6_9TELE</name>
<gene>
    <name evidence="2" type="ORF">ACEWY4_002219</name>
</gene>
<organism evidence="2 3">
    <name type="scientific">Coilia grayii</name>
    <name type="common">Gray's grenadier anchovy</name>
    <dbReference type="NCBI Taxonomy" id="363190"/>
    <lineage>
        <taxon>Eukaryota</taxon>
        <taxon>Metazoa</taxon>
        <taxon>Chordata</taxon>
        <taxon>Craniata</taxon>
        <taxon>Vertebrata</taxon>
        <taxon>Euteleostomi</taxon>
        <taxon>Actinopterygii</taxon>
        <taxon>Neopterygii</taxon>
        <taxon>Teleostei</taxon>
        <taxon>Clupei</taxon>
        <taxon>Clupeiformes</taxon>
        <taxon>Clupeoidei</taxon>
        <taxon>Engraulidae</taxon>
        <taxon>Coilinae</taxon>
        <taxon>Coilia</taxon>
    </lineage>
</organism>
<keyword evidence="3" id="KW-1185">Reference proteome</keyword>
<protein>
    <recommendedName>
        <fullName evidence="4">Fibrous sheath-interacting protein 2</fullName>
    </recommendedName>
</protein>
<feature type="compositionally biased region" description="Low complexity" evidence="1">
    <location>
        <begin position="1213"/>
        <end position="1226"/>
    </location>
</feature>
<feature type="region of interest" description="Disordered" evidence="1">
    <location>
        <begin position="1211"/>
        <end position="1241"/>
    </location>
</feature>
<evidence type="ECO:0000313" key="3">
    <source>
        <dbReference type="Proteomes" id="UP001591681"/>
    </source>
</evidence>
<dbReference type="Proteomes" id="UP001591681">
    <property type="component" value="Unassembled WGS sequence"/>
</dbReference>
<evidence type="ECO:0000256" key="1">
    <source>
        <dbReference type="SAM" id="MobiDB-lite"/>
    </source>
</evidence>
<sequence length="1445" mass="158271">MSEEQWKVVHKALCEPTAIPELGHLCSNIVRAVTQTTSQHLLPALSKMLGAPVSTLVQSELTKLSQHSQWCQAAQYQTALCELFGITEDSICKSLHGCIQQSQRDVVQLVLLRVNSVVSLALKQHVLRGATPASRFTITDSTIQAANELVCSVSAKATDGTATRASPTQPITSADLVSVTRAILSAVTDHMGSCLDEGELKKVGGVITAVVERVNLLAAKDASLDSCPCDNLTKLTQGGFIDRAKSPSSLQSPTLQKLSTENFHAKATKAVSGVLMRNFNFPACQEATSQQNLHSDSKHNHLSTPCHSIDQTASAVLETFIEEMRSIAEYAHCLTSADARANENKSPQDTGNNDATSPCSDAGKTIAAAHLMFNKVQMKLMELYSQPSESKGCITHTGTENTLAQPQACQLRIDVVTRDVVNEIVSALFDEELDRGGSTSIENSSSQTSLVAREFVDSIIAQLQNIICATPEVTADSTLCSEQELPVKSLQVSSFSSKSSELSVASFEVLTSEKFFTEATRAVSDMLLKTVQRSTSCTRQTVDPSVLPQNSLPINPQNVDLAAFDMIQNFVSEIKLCAASIETLATELRMDEDLLTSKSPFSDSGQLEKVTQEHFQRKILTSVKSIYNSMHDKVQHFIAQYESLLNEPSVSDLQEQDQEQGEGTNELITMDYERIETSTKELIRHISNLVKTALASEDHLTLPACIRPCGTSLEPSTFVDDVMYRLKNLSTSADDDSPQGMSPANLHDSVSFVEKLSDPEFLAKASHEVSEALLKSIISQLQPVNSEVHGQATGDSDNSDVPTFFPSIIHSQSVAYDLVGEVIEDTVEHLVATGFFSLTESTASDIVGSVTKAMKDLLKVKLSSKNFELTDGDNAKVSQATGASLIVDRISLTAHKIFTNIKNKVTDCLHKYQSFVHKGKREPSARKAISQILATIQNELPDTEGAENSEQIKLIDDLLSTMIDEIEDVDSQPDVSRPPRMSTDTGSLLSGRRRIRRFLSETSIKEYSSGLSHQICQILKNSYDPFVLFMPAGKSMSDTFLPVVPCKDEENYETPFDLVYSCVEESVRRLVLSCFFPFTSSKNQEIILQHAFESVSMDSAPNSPVLQLAPFNVKTSKSSSKVFRSTITVLTQVLAKEVMERLSVDVNKMAPVESDSYGTETFKGLPEMESQQLLKEKEMKETVLPCSQTSSKTSLTVVVEAVYTTEEDKVTCSSEAPRVSASSSSSLPGINGKDVQTRHEEEQSVVESMEVIMSPPSCESPEPEEDSTSDYACLTSMLIIRLLNRTSGSHSAKGTQNTGVRDEVVDMARVLIEKIQPELFMALGLTEGQTCPKDLKIYRIYHNVYQNLILEYGSVRALKSAARSGDMSFDISLMKLLIKELQSDPLTPLTGTSPEVQAGRQTTTKRFQLPLKVPKIPYSSEVLNIPCLFLVMQPCTLLTMRYCVL</sequence>
<dbReference type="EMBL" id="JBHFQA010000002">
    <property type="protein sequence ID" value="KAL2103051.1"/>
    <property type="molecule type" value="Genomic_DNA"/>
</dbReference>
<evidence type="ECO:0008006" key="4">
    <source>
        <dbReference type="Google" id="ProtNLM"/>
    </source>
</evidence>
<comment type="caution">
    <text evidence="2">The sequence shown here is derived from an EMBL/GenBank/DDBJ whole genome shotgun (WGS) entry which is preliminary data.</text>
</comment>
<accession>A0ABD1KVR6</accession>